<keyword evidence="1" id="KW-0732">Signal</keyword>
<feature type="chain" id="PRO_5032486494" evidence="1">
    <location>
        <begin position="19"/>
        <end position="135"/>
    </location>
</feature>
<sequence>MRAARLAMLLSVSANAGAATICPPQLDSNETLPQAPQAWSVERSTTPRWLKGITVFDGPPGELASLRPEEQAGGRRLLWRFDSPSPRGIWIACQYDGSRLMLTRRLEPAPRLCELITDGRVTVGGQAPPLSFNCR</sequence>
<dbReference type="RefSeq" id="WP_183635679.1">
    <property type="nucleotide sequence ID" value="NZ_BAABLE010000005.1"/>
</dbReference>
<organism evidence="2 3">
    <name type="scientific">Niveibacterium umoris</name>
    <dbReference type="NCBI Taxonomy" id="1193620"/>
    <lineage>
        <taxon>Bacteria</taxon>
        <taxon>Pseudomonadati</taxon>
        <taxon>Pseudomonadota</taxon>
        <taxon>Betaproteobacteria</taxon>
        <taxon>Rhodocyclales</taxon>
        <taxon>Rhodocyclaceae</taxon>
        <taxon>Niveibacterium</taxon>
    </lineage>
</organism>
<keyword evidence="3" id="KW-1185">Reference proteome</keyword>
<name>A0A840BL68_9RHOO</name>
<dbReference type="AlphaFoldDB" id="A0A840BL68"/>
<protein>
    <submittedName>
        <fullName evidence="2">Uncharacterized protein</fullName>
    </submittedName>
</protein>
<dbReference type="NCBIfam" id="NF042415">
    <property type="entry name" value="STY0301_fam"/>
    <property type="match status" value="1"/>
</dbReference>
<dbReference type="InterPro" id="IPR049973">
    <property type="entry name" value="STY0301-like"/>
</dbReference>
<proteinExistence type="predicted"/>
<comment type="caution">
    <text evidence="2">The sequence shown here is derived from an EMBL/GenBank/DDBJ whole genome shotgun (WGS) entry which is preliminary data.</text>
</comment>
<gene>
    <name evidence="2" type="ORF">GGR36_003096</name>
</gene>
<reference evidence="2 3" key="1">
    <citation type="submission" date="2020-08" db="EMBL/GenBank/DDBJ databases">
        <title>Genomic Encyclopedia of Type Strains, Phase IV (KMG-IV): sequencing the most valuable type-strain genomes for metagenomic binning, comparative biology and taxonomic classification.</title>
        <authorList>
            <person name="Goeker M."/>
        </authorList>
    </citation>
    <scope>NUCLEOTIDE SEQUENCE [LARGE SCALE GENOMIC DNA]</scope>
    <source>
        <strain evidence="2 3">DSM 106739</strain>
    </source>
</reference>
<evidence type="ECO:0000313" key="2">
    <source>
        <dbReference type="EMBL" id="MBB4013750.1"/>
    </source>
</evidence>
<dbReference type="Proteomes" id="UP000561045">
    <property type="component" value="Unassembled WGS sequence"/>
</dbReference>
<feature type="signal peptide" evidence="1">
    <location>
        <begin position="1"/>
        <end position="18"/>
    </location>
</feature>
<dbReference type="EMBL" id="JACIET010000002">
    <property type="protein sequence ID" value="MBB4013750.1"/>
    <property type="molecule type" value="Genomic_DNA"/>
</dbReference>
<evidence type="ECO:0000313" key="3">
    <source>
        <dbReference type="Proteomes" id="UP000561045"/>
    </source>
</evidence>
<evidence type="ECO:0000256" key="1">
    <source>
        <dbReference type="SAM" id="SignalP"/>
    </source>
</evidence>
<accession>A0A840BL68</accession>